<reference evidence="2 3" key="1">
    <citation type="journal article" date="2018" name="Biotechnol. Biofuels">
        <title>Integrative visual omics of the white-rot fungus Polyporus brumalis exposes the biotechnological potential of its oxidative enzymes for delignifying raw plant biomass.</title>
        <authorList>
            <person name="Miyauchi S."/>
            <person name="Rancon A."/>
            <person name="Drula E."/>
            <person name="Hage H."/>
            <person name="Chaduli D."/>
            <person name="Favel A."/>
            <person name="Grisel S."/>
            <person name="Henrissat B."/>
            <person name="Herpoel-Gimbert I."/>
            <person name="Ruiz-Duenas F.J."/>
            <person name="Chevret D."/>
            <person name="Hainaut M."/>
            <person name="Lin J."/>
            <person name="Wang M."/>
            <person name="Pangilinan J."/>
            <person name="Lipzen A."/>
            <person name="Lesage-Meessen L."/>
            <person name="Navarro D."/>
            <person name="Riley R."/>
            <person name="Grigoriev I.V."/>
            <person name="Zhou S."/>
            <person name="Raouche S."/>
            <person name="Rosso M.N."/>
        </authorList>
    </citation>
    <scope>NUCLEOTIDE SEQUENCE [LARGE SCALE GENOMIC DNA]</scope>
    <source>
        <strain evidence="2 3">BRFM 1820</strain>
    </source>
</reference>
<proteinExistence type="predicted"/>
<evidence type="ECO:0000256" key="1">
    <source>
        <dbReference type="SAM" id="MobiDB-lite"/>
    </source>
</evidence>
<dbReference type="AlphaFoldDB" id="A0A371DAG2"/>
<accession>A0A371DAG2</accession>
<keyword evidence="3" id="KW-1185">Reference proteome</keyword>
<dbReference type="Proteomes" id="UP000256964">
    <property type="component" value="Unassembled WGS sequence"/>
</dbReference>
<evidence type="ECO:0000313" key="3">
    <source>
        <dbReference type="Proteomes" id="UP000256964"/>
    </source>
</evidence>
<feature type="region of interest" description="Disordered" evidence="1">
    <location>
        <begin position="194"/>
        <end position="238"/>
    </location>
</feature>
<protein>
    <submittedName>
        <fullName evidence="2">Uncharacterized protein</fullName>
    </submittedName>
</protein>
<name>A0A371DAG2_9APHY</name>
<feature type="region of interest" description="Disordered" evidence="1">
    <location>
        <begin position="108"/>
        <end position="143"/>
    </location>
</feature>
<organism evidence="2 3">
    <name type="scientific">Lentinus brumalis</name>
    <dbReference type="NCBI Taxonomy" id="2498619"/>
    <lineage>
        <taxon>Eukaryota</taxon>
        <taxon>Fungi</taxon>
        <taxon>Dikarya</taxon>
        <taxon>Basidiomycota</taxon>
        <taxon>Agaricomycotina</taxon>
        <taxon>Agaricomycetes</taxon>
        <taxon>Polyporales</taxon>
        <taxon>Polyporaceae</taxon>
        <taxon>Lentinus</taxon>
    </lineage>
</organism>
<dbReference type="EMBL" id="KZ857405">
    <property type="protein sequence ID" value="RDX49529.1"/>
    <property type="molecule type" value="Genomic_DNA"/>
</dbReference>
<evidence type="ECO:0000313" key="2">
    <source>
        <dbReference type="EMBL" id="RDX49529.1"/>
    </source>
</evidence>
<gene>
    <name evidence="2" type="ORF">OH76DRAFT_537104</name>
</gene>
<dbReference type="STRING" id="139420.A0A371DAG2"/>
<sequence length="238" mass="26439">MRWTDSLFLSVIVGKYRCGMRGWPPDIPFQNPGYFGKTEPLEILVDLWHKGTLRIVKLTDDECAQAAADPKSVLPNTTLTPTPRPRAETPERVVPLVFHPFDFHELSQPSAASTSSSTPLVLTTTARPPKRKRKQRCDTKLSRTRKLHYGRGVKSREYVYDEESGGEAADPNPKRFCEALSDDFVEEIPAAVADVEGEDEIEEFTEAEPEQEDEIESASESWALGEGSDGAEAGSDVD</sequence>
<feature type="compositionally biased region" description="Low complexity" evidence="1">
    <location>
        <begin position="108"/>
        <end position="126"/>
    </location>
</feature>
<feature type="compositionally biased region" description="Acidic residues" evidence="1">
    <location>
        <begin position="195"/>
        <end position="217"/>
    </location>
</feature>